<dbReference type="InterPro" id="IPR036047">
    <property type="entry name" value="F-box-like_dom_sf"/>
</dbReference>
<dbReference type="Pfam" id="PF00646">
    <property type="entry name" value="F-box"/>
    <property type="match status" value="1"/>
</dbReference>
<protein>
    <recommendedName>
        <fullName evidence="1">F-box domain-containing protein</fullName>
    </recommendedName>
</protein>
<dbReference type="KEGG" id="eus:EUTSA_v10002356mg"/>
<evidence type="ECO:0000259" key="1">
    <source>
        <dbReference type="PROSITE" id="PS50181"/>
    </source>
</evidence>
<evidence type="ECO:0000313" key="2">
    <source>
        <dbReference type="EMBL" id="ESQ37623.1"/>
    </source>
</evidence>
<evidence type="ECO:0000313" key="3">
    <source>
        <dbReference type="Proteomes" id="UP000030689"/>
    </source>
</evidence>
<dbReference type="Proteomes" id="UP000030689">
    <property type="component" value="Unassembled WGS sequence"/>
</dbReference>
<dbReference type="PROSITE" id="PS50181">
    <property type="entry name" value="FBOX"/>
    <property type="match status" value="1"/>
</dbReference>
<accession>V4LCY3</accession>
<dbReference type="InterPro" id="IPR032675">
    <property type="entry name" value="LRR_dom_sf"/>
</dbReference>
<proteinExistence type="predicted"/>
<dbReference type="InterPro" id="IPR055411">
    <property type="entry name" value="LRR_FXL15/At3g58940/PEG3-like"/>
</dbReference>
<dbReference type="SUPFAM" id="SSF81383">
    <property type="entry name" value="F-box domain"/>
    <property type="match status" value="1"/>
</dbReference>
<dbReference type="SUPFAM" id="SSF52047">
    <property type="entry name" value="RNI-like"/>
    <property type="match status" value="1"/>
</dbReference>
<dbReference type="PANTHER" id="PTHR32153">
    <property type="entry name" value="OJ000223_09.16 PROTEIN"/>
    <property type="match status" value="1"/>
</dbReference>
<dbReference type="InterPro" id="IPR001810">
    <property type="entry name" value="F-box_dom"/>
</dbReference>
<dbReference type="Pfam" id="PF24758">
    <property type="entry name" value="LRR_At5g56370"/>
    <property type="match status" value="1"/>
</dbReference>
<gene>
    <name evidence="2" type="ORF">EUTSA_v10002356mg</name>
</gene>
<dbReference type="InterPro" id="IPR044997">
    <property type="entry name" value="F-box_plant"/>
</dbReference>
<dbReference type="SMART" id="SM00256">
    <property type="entry name" value="FBOX"/>
    <property type="match status" value="1"/>
</dbReference>
<name>V4LCY3_EUTSA</name>
<keyword evidence="3" id="KW-1185">Reference proteome</keyword>
<dbReference type="CDD" id="cd22160">
    <property type="entry name" value="F-box_AtFBL13-like"/>
    <property type="match status" value="1"/>
</dbReference>
<dbReference type="AlphaFoldDB" id="V4LCY3"/>
<dbReference type="InterPro" id="IPR053781">
    <property type="entry name" value="F-box_AtFBL13-like"/>
</dbReference>
<organism evidence="2 3">
    <name type="scientific">Eutrema salsugineum</name>
    <name type="common">Saltwater cress</name>
    <name type="synonym">Sisymbrium salsugineum</name>
    <dbReference type="NCBI Taxonomy" id="72664"/>
    <lineage>
        <taxon>Eukaryota</taxon>
        <taxon>Viridiplantae</taxon>
        <taxon>Streptophyta</taxon>
        <taxon>Embryophyta</taxon>
        <taxon>Tracheophyta</taxon>
        <taxon>Spermatophyta</taxon>
        <taxon>Magnoliopsida</taxon>
        <taxon>eudicotyledons</taxon>
        <taxon>Gunneridae</taxon>
        <taxon>Pentapetalae</taxon>
        <taxon>rosids</taxon>
        <taxon>malvids</taxon>
        <taxon>Brassicales</taxon>
        <taxon>Brassicaceae</taxon>
        <taxon>Eutremeae</taxon>
        <taxon>Eutrema</taxon>
    </lineage>
</organism>
<feature type="domain" description="F-box" evidence="1">
    <location>
        <begin position="13"/>
        <end position="60"/>
    </location>
</feature>
<sequence length="455" mass="52152">MKRQSSVDAINANDQISRLPDEVLHKILSKLSIQEAVRTSVLSCRWVDLWKEMPHLFLDLRKLAKFRTLLPHVTDNDAARSMTKVINDHRGGHLERCTIYYYSYQCKNRMVDAWIRSLIHVKHIKHLTLINYLCPFRPNTKPVTLDLPPNSFSHPYLKSLHLGRYHIKTSHAFNNCGNLMNLELTGILAEAGVLNAVLMSCPSLEVLVVIINCDKGRGLLKIENRNLKFLYLSCYKIDGVEVSTPNVDILSIGSLWCERENVVFEHPRLQFHRNYWTTGKIYAHTSYSISCPDQVYLYIYINFFCMPLSQEFLSEFSSMSVSVDLANTKQVEMLHEVLAAWRGEMEELEVLFKKCNAPSAEVETSIGRTKKQFWEVNKPFSDVNFTAYTVWLSDFSGSKQEIAFASWLITQGMVIKTMLIKPSSSFSSKKLEIEGAMANLKELPKGHSELDIIMA</sequence>
<dbReference type="EMBL" id="KI517554">
    <property type="protein sequence ID" value="ESQ37623.1"/>
    <property type="molecule type" value="Genomic_DNA"/>
</dbReference>
<dbReference type="Gramene" id="ESQ37623">
    <property type="protein sequence ID" value="ESQ37623"/>
    <property type="gene ID" value="EUTSA_v10002356mg"/>
</dbReference>
<dbReference type="Gene3D" id="3.80.10.10">
    <property type="entry name" value="Ribonuclease Inhibitor"/>
    <property type="match status" value="1"/>
</dbReference>
<reference evidence="2 3" key="1">
    <citation type="journal article" date="2013" name="Front. Plant Sci.">
        <title>The Reference Genome of the Halophytic Plant Eutrema salsugineum.</title>
        <authorList>
            <person name="Yang R."/>
            <person name="Jarvis D.E."/>
            <person name="Chen H."/>
            <person name="Beilstein M.A."/>
            <person name="Grimwood J."/>
            <person name="Jenkins J."/>
            <person name="Shu S."/>
            <person name="Prochnik S."/>
            <person name="Xin M."/>
            <person name="Ma C."/>
            <person name="Schmutz J."/>
            <person name="Wing R.A."/>
            <person name="Mitchell-Olds T."/>
            <person name="Schumaker K.S."/>
            <person name="Wang X."/>
        </authorList>
    </citation>
    <scope>NUCLEOTIDE SEQUENCE [LARGE SCALE GENOMIC DNA]</scope>
</reference>
<dbReference type="Gene3D" id="1.20.1280.50">
    <property type="match status" value="1"/>
</dbReference>